<reference evidence="8" key="2">
    <citation type="submission" date="2025-08" db="UniProtKB">
        <authorList>
            <consortium name="EnsemblFungi"/>
        </authorList>
    </citation>
    <scope>IDENTIFICATION</scope>
    <source>
        <strain evidence="8">4287 / CBS 123668 / FGSC 9935 / NRRL 34936</strain>
    </source>
</reference>
<dbReference type="AlphaFoldDB" id="A0A0D2XWK1"/>
<feature type="transmembrane region" description="Helical" evidence="7">
    <location>
        <begin position="387"/>
        <end position="408"/>
    </location>
</feature>
<accession>A0A0D2XWK1</accession>
<comment type="subcellular location">
    <subcellularLocation>
        <location evidence="1">Membrane</location>
        <topology evidence="1">Multi-pass membrane protein</topology>
    </subcellularLocation>
</comment>
<evidence type="ECO:0000256" key="1">
    <source>
        <dbReference type="ARBA" id="ARBA00004141"/>
    </source>
</evidence>
<name>A0A0D2XWK1_FUSOF</name>
<feature type="transmembrane region" description="Helical" evidence="7">
    <location>
        <begin position="312"/>
        <end position="330"/>
    </location>
</feature>
<feature type="transmembrane region" description="Helical" evidence="7">
    <location>
        <begin position="168"/>
        <end position="185"/>
    </location>
</feature>
<evidence type="ECO:0000256" key="2">
    <source>
        <dbReference type="ARBA" id="ARBA00022692"/>
    </source>
</evidence>
<evidence type="ECO:0000313" key="9">
    <source>
        <dbReference type="Proteomes" id="UP000002489"/>
    </source>
</evidence>
<feature type="transmembrane region" description="Helical" evidence="7">
    <location>
        <begin position="556"/>
        <end position="574"/>
    </location>
</feature>
<feature type="transmembrane region" description="Helical" evidence="7">
    <location>
        <begin position="104"/>
        <end position="127"/>
    </location>
</feature>
<dbReference type="EnsemblFungi" id="FOXG_08367T0">
    <property type="protein sequence ID" value="FOXG_08367P0"/>
    <property type="gene ID" value="FOXG_08367"/>
</dbReference>
<evidence type="ECO:0000313" key="8">
    <source>
        <dbReference type="EnsemblFungi" id="FOXG_08367P0"/>
    </source>
</evidence>
<evidence type="ECO:0000256" key="4">
    <source>
        <dbReference type="ARBA" id="ARBA00023136"/>
    </source>
</evidence>
<dbReference type="Proteomes" id="UP000002489">
    <property type="component" value="Unassembled WGS sequence"/>
</dbReference>
<organism evidence="8 9">
    <name type="scientific">Fusarium oxysporum (strain Fo5176)</name>
    <name type="common">Fusarium vascular wilt</name>
    <dbReference type="NCBI Taxonomy" id="660025"/>
    <lineage>
        <taxon>Eukaryota</taxon>
        <taxon>Fungi</taxon>
        <taxon>Dikarya</taxon>
        <taxon>Ascomycota</taxon>
        <taxon>Pezizomycotina</taxon>
        <taxon>Sordariomycetes</taxon>
        <taxon>Hypocreomycetidae</taxon>
        <taxon>Hypocreales</taxon>
        <taxon>Nectriaceae</taxon>
        <taxon>Fusarium</taxon>
        <taxon>Fusarium oxysporum species complex</taxon>
    </lineage>
</organism>
<feature type="transmembrane region" description="Helical" evidence="7">
    <location>
        <begin position="64"/>
        <end position="84"/>
    </location>
</feature>
<feature type="transmembrane region" description="Helical" evidence="7">
    <location>
        <begin position="350"/>
        <end position="367"/>
    </location>
</feature>
<keyword evidence="5" id="KW-0325">Glycoprotein</keyword>
<proteinExistence type="predicted"/>
<feature type="transmembrane region" description="Helical" evidence="7">
    <location>
        <begin position="197"/>
        <end position="215"/>
    </location>
</feature>
<feature type="transmembrane region" description="Helical" evidence="7">
    <location>
        <begin position="274"/>
        <end position="300"/>
    </location>
</feature>
<feature type="region of interest" description="Disordered" evidence="6">
    <location>
        <begin position="1"/>
        <end position="44"/>
    </location>
</feature>
<dbReference type="Gene3D" id="1.20.1250.20">
    <property type="entry name" value="MFS general substrate transporter like domains"/>
    <property type="match status" value="2"/>
</dbReference>
<evidence type="ECO:0000256" key="3">
    <source>
        <dbReference type="ARBA" id="ARBA00022989"/>
    </source>
</evidence>
<dbReference type="GO" id="GO:0022857">
    <property type="term" value="F:transmembrane transporter activity"/>
    <property type="evidence" value="ECO:0007669"/>
    <property type="project" value="InterPro"/>
</dbReference>
<protein>
    <recommendedName>
        <fullName evidence="10">Siderophore iron transporter mirB</fullName>
    </recommendedName>
</protein>
<dbReference type="GO" id="GO:0005886">
    <property type="term" value="C:plasma membrane"/>
    <property type="evidence" value="ECO:0007669"/>
    <property type="project" value="TreeGrafter"/>
</dbReference>
<dbReference type="Pfam" id="PF07690">
    <property type="entry name" value="MFS_1"/>
    <property type="match status" value="1"/>
</dbReference>
<dbReference type="PANTHER" id="PTHR23501:SF107">
    <property type="entry name" value="TRANSPORTER, PUTATIVE (AFU_ORTHOLOGUE AFUA_7G04730)-RELATED"/>
    <property type="match status" value="1"/>
</dbReference>
<feature type="compositionally biased region" description="Basic and acidic residues" evidence="6">
    <location>
        <begin position="28"/>
        <end position="44"/>
    </location>
</feature>
<reference evidence="9" key="1">
    <citation type="journal article" date="2012" name="Mol. Plant Microbe Interact.">
        <title>A highly conserved effector in Fusarium oxysporum is required for full virulence on Arabidopsis.</title>
        <authorList>
            <person name="Thatcher L.F."/>
            <person name="Gardiner D.M."/>
            <person name="Kazan K."/>
            <person name="Manners J."/>
        </authorList>
    </citation>
    <scope>NUCLEOTIDE SEQUENCE [LARGE SCALE GENOMIC DNA]</scope>
    <source>
        <strain evidence="9">Fo5176</strain>
    </source>
</reference>
<evidence type="ECO:0008006" key="10">
    <source>
        <dbReference type="Google" id="ProtNLM"/>
    </source>
</evidence>
<feature type="transmembrane region" description="Helical" evidence="7">
    <location>
        <begin position="227"/>
        <end position="249"/>
    </location>
</feature>
<keyword evidence="4 7" id="KW-0472">Membrane</keyword>
<evidence type="ECO:0000256" key="7">
    <source>
        <dbReference type="SAM" id="Phobius"/>
    </source>
</evidence>
<evidence type="ECO:0000256" key="5">
    <source>
        <dbReference type="ARBA" id="ARBA00023180"/>
    </source>
</evidence>
<dbReference type="SUPFAM" id="SSF103473">
    <property type="entry name" value="MFS general substrate transporter"/>
    <property type="match status" value="1"/>
</dbReference>
<dbReference type="InterPro" id="IPR011701">
    <property type="entry name" value="MFS"/>
</dbReference>
<evidence type="ECO:0000256" key="6">
    <source>
        <dbReference type="SAM" id="MobiDB-lite"/>
    </source>
</evidence>
<feature type="transmembrane region" description="Helical" evidence="7">
    <location>
        <begin position="139"/>
        <end position="156"/>
    </location>
</feature>
<feature type="transmembrane region" description="Helical" evidence="7">
    <location>
        <begin position="479"/>
        <end position="502"/>
    </location>
</feature>
<dbReference type="InterPro" id="IPR036259">
    <property type="entry name" value="MFS_trans_sf"/>
</dbReference>
<feature type="transmembrane region" description="Helical" evidence="7">
    <location>
        <begin position="442"/>
        <end position="467"/>
    </location>
</feature>
<keyword evidence="3 7" id="KW-1133">Transmembrane helix</keyword>
<dbReference type="PANTHER" id="PTHR23501">
    <property type="entry name" value="MAJOR FACILITATOR SUPERFAMILY"/>
    <property type="match status" value="1"/>
</dbReference>
<sequence length="589" mass="65723">MAASTSPAQVQGDFEKQIQPENHTINDFPDKEKEHDSDDSSEIKQDGVKRVEAITKVWSPGMMWAVFILYALQCSDFLYLVNFVDTLLQAVHSSLVPYVTSSFSQHGLLAITSVFGSIIAGVSKLAIAKIIDIRGRNEGFLLMILIIIIGMIMKACCKNVETYAAGHTFYWVGHVGLSYIIDVVLSDMTSLRNRMIMFGLYMSPRLASTFGGPKIAELFFKHSTYRWAFGSFCIILVFFSIPVSAIFMYHEIKAKKLGYLPEKSQRSIWDSIKYYFVEFDIVGMILTIAGFSLILTPLNIATRAPNGWKTDYIIAMLVVGVVCLAGFAAWEKWYAKVPYVPFKFLKDRTILGACLLSAFLNMSIFAWDTYYNSYLQVVHGLSIATAGYTLNAFSVTSTILAPFIGLFLRWYGRYYWPAVFGIPWCVLGTALLIHFRQPGNDIGYLVMCQVFHGVCGGIWAMTGPLAIMTQVTHQEIAVVLALYSMFGSIGQAIGFGISGALWTNDLPREMYKALPQDAKNQTAALYGDMKLQMADPIGTPIRDAVVHAYGVVQREMVIAGCAFLPLICICVIVWRNKPIDRQQTKGNVF</sequence>
<feature type="transmembrane region" description="Helical" evidence="7">
    <location>
        <begin position="415"/>
        <end position="436"/>
    </location>
</feature>
<keyword evidence="2 7" id="KW-0812">Transmembrane</keyword>